<proteinExistence type="predicted"/>
<reference evidence="1" key="1">
    <citation type="submission" date="2020-09" db="EMBL/GenBank/DDBJ databases">
        <title>Genome-Enabled Discovery of Anthraquinone Biosynthesis in Senna tora.</title>
        <authorList>
            <person name="Kang S.-H."/>
            <person name="Pandey R.P."/>
            <person name="Lee C.-M."/>
            <person name="Sim J.-S."/>
            <person name="Jeong J.-T."/>
            <person name="Choi B.-S."/>
            <person name="Jung M."/>
            <person name="Ginzburg D."/>
            <person name="Zhao K."/>
            <person name="Won S.Y."/>
            <person name="Oh T.-J."/>
            <person name="Yu Y."/>
            <person name="Kim N.-H."/>
            <person name="Lee O.R."/>
            <person name="Lee T.-H."/>
            <person name="Bashyal P."/>
            <person name="Kim T.-S."/>
            <person name="Lee W.-H."/>
            <person name="Kawkins C."/>
            <person name="Kim C.-K."/>
            <person name="Kim J.S."/>
            <person name="Ahn B.O."/>
            <person name="Rhee S.Y."/>
            <person name="Sohng J.K."/>
        </authorList>
    </citation>
    <scope>NUCLEOTIDE SEQUENCE</scope>
    <source>
        <tissue evidence="1">Leaf</tissue>
    </source>
</reference>
<dbReference type="AlphaFoldDB" id="A0A835C919"/>
<dbReference type="Proteomes" id="UP000634136">
    <property type="component" value="Unassembled WGS sequence"/>
</dbReference>
<keyword evidence="2" id="KW-1185">Reference proteome</keyword>
<dbReference type="EMBL" id="JAAIUW010000004">
    <property type="protein sequence ID" value="KAF7835316.1"/>
    <property type="molecule type" value="Genomic_DNA"/>
</dbReference>
<name>A0A835C919_9FABA</name>
<sequence length="62" mass="6737">MNVYESTPHGCVGGGRLSFCKKKQSHKGRINGLGISKGSMDKRDVMLGVFYEVVSLNGIEGY</sequence>
<evidence type="ECO:0000313" key="2">
    <source>
        <dbReference type="Proteomes" id="UP000634136"/>
    </source>
</evidence>
<accession>A0A835C919</accession>
<organism evidence="1 2">
    <name type="scientific">Senna tora</name>
    <dbReference type="NCBI Taxonomy" id="362788"/>
    <lineage>
        <taxon>Eukaryota</taxon>
        <taxon>Viridiplantae</taxon>
        <taxon>Streptophyta</taxon>
        <taxon>Embryophyta</taxon>
        <taxon>Tracheophyta</taxon>
        <taxon>Spermatophyta</taxon>
        <taxon>Magnoliopsida</taxon>
        <taxon>eudicotyledons</taxon>
        <taxon>Gunneridae</taxon>
        <taxon>Pentapetalae</taxon>
        <taxon>rosids</taxon>
        <taxon>fabids</taxon>
        <taxon>Fabales</taxon>
        <taxon>Fabaceae</taxon>
        <taxon>Caesalpinioideae</taxon>
        <taxon>Cassia clade</taxon>
        <taxon>Senna</taxon>
    </lineage>
</organism>
<evidence type="ECO:0000313" key="1">
    <source>
        <dbReference type="EMBL" id="KAF7835316.1"/>
    </source>
</evidence>
<comment type="caution">
    <text evidence="1">The sequence shown here is derived from an EMBL/GenBank/DDBJ whole genome shotgun (WGS) entry which is preliminary data.</text>
</comment>
<gene>
    <name evidence="1" type="ORF">G2W53_010175</name>
</gene>
<protein>
    <submittedName>
        <fullName evidence="1">Uncharacterized protein</fullName>
    </submittedName>
</protein>